<keyword evidence="7 9" id="KW-0472">Membrane</keyword>
<evidence type="ECO:0000259" key="10">
    <source>
        <dbReference type="Pfam" id="PF03553"/>
    </source>
</evidence>
<gene>
    <name evidence="11" type="primary">nhaC</name>
    <name evidence="11" type="ORF">FYJ37_16320</name>
</gene>
<feature type="transmembrane region" description="Helical" evidence="9">
    <location>
        <begin position="349"/>
        <end position="368"/>
    </location>
</feature>
<evidence type="ECO:0000313" key="11">
    <source>
        <dbReference type="EMBL" id="MSS41846.1"/>
    </source>
</evidence>
<dbReference type="InterPro" id="IPR018461">
    <property type="entry name" value="Na/H_Antiport_NhaC-like_C"/>
</dbReference>
<accession>A0A844F8J6</accession>
<dbReference type="PANTHER" id="PTHR33451:SF3">
    <property type="entry name" value="MALATE-2H(+)_NA(+)-LACTATE ANTIPORTER"/>
    <property type="match status" value="1"/>
</dbReference>
<feature type="transmembrane region" description="Helical" evidence="9">
    <location>
        <begin position="107"/>
        <end position="124"/>
    </location>
</feature>
<name>A0A844F8J6_CLOSV</name>
<dbReference type="GO" id="GO:0005886">
    <property type="term" value="C:plasma membrane"/>
    <property type="evidence" value="ECO:0007669"/>
    <property type="project" value="UniProtKB-SubCell"/>
</dbReference>
<evidence type="ECO:0000256" key="8">
    <source>
        <dbReference type="ARBA" id="ARBA00038435"/>
    </source>
</evidence>
<reference evidence="11 12" key="1">
    <citation type="submission" date="2019-08" db="EMBL/GenBank/DDBJ databases">
        <title>In-depth cultivation of the pig gut microbiome towards novel bacterial diversity and tailored functional studies.</title>
        <authorList>
            <person name="Wylensek D."/>
            <person name="Hitch T.C.A."/>
            <person name="Clavel T."/>
        </authorList>
    </citation>
    <scope>NUCLEOTIDE SEQUENCE [LARGE SCALE GENOMIC DNA]</scope>
    <source>
        <strain evidence="11 12">BL-389-WT-3D</strain>
    </source>
</reference>
<dbReference type="Pfam" id="PF03553">
    <property type="entry name" value="Na_H_antiporter"/>
    <property type="match status" value="1"/>
</dbReference>
<evidence type="ECO:0000313" key="12">
    <source>
        <dbReference type="Proteomes" id="UP000462363"/>
    </source>
</evidence>
<evidence type="ECO:0000256" key="5">
    <source>
        <dbReference type="ARBA" id="ARBA00022692"/>
    </source>
</evidence>
<dbReference type="Proteomes" id="UP000462363">
    <property type="component" value="Unassembled WGS sequence"/>
</dbReference>
<dbReference type="AlphaFoldDB" id="A0A844F8J6"/>
<feature type="transmembrane region" description="Helical" evidence="9">
    <location>
        <begin position="136"/>
        <end position="162"/>
    </location>
</feature>
<evidence type="ECO:0000256" key="4">
    <source>
        <dbReference type="ARBA" id="ARBA00022475"/>
    </source>
</evidence>
<keyword evidence="4" id="KW-1003">Cell membrane</keyword>
<evidence type="ECO:0000256" key="2">
    <source>
        <dbReference type="ARBA" id="ARBA00022448"/>
    </source>
</evidence>
<dbReference type="InterPro" id="IPR052180">
    <property type="entry name" value="NhaC_Na-H+_Antiporter"/>
</dbReference>
<feature type="transmembrane region" description="Helical" evidence="9">
    <location>
        <begin position="74"/>
        <end position="101"/>
    </location>
</feature>
<feature type="transmembrane region" description="Helical" evidence="9">
    <location>
        <begin position="232"/>
        <end position="252"/>
    </location>
</feature>
<feature type="domain" description="Na+/H+ antiporter NhaC-like C-terminal" evidence="10">
    <location>
        <begin position="159"/>
        <end position="451"/>
    </location>
</feature>
<evidence type="ECO:0000256" key="6">
    <source>
        <dbReference type="ARBA" id="ARBA00022989"/>
    </source>
</evidence>
<evidence type="ECO:0000256" key="3">
    <source>
        <dbReference type="ARBA" id="ARBA00022449"/>
    </source>
</evidence>
<feature type="transmembrane region" description="Helical" evidence="9">
    <location>
        <begin position="12"/>
        <end position="30"/>
    </location>
</feature>
<keyword evidence="3" id="KW-0050">Antiport</keyword>
<dbReference type="NCBIfam" id="TIGR00931">
    <property type="entry name" value="antiport_nhaC"/>
    <property type="match status" value="1"/>
</dbReference>
<comment type="similarity">
    <text evidence="8">Belongs to the NhaC Na(+)/H(+) (TC 2.A.35) antiporter family.</text>
</comment>
<dbReference type="EMBL" id="VUMB01000055">
    <property type="protein sequence ID" value="MSS41846.1"/>
    <property type="molecule type" value="Genomic_DNA"/>
</dbReference>
<organism evidence="11 12">
    <name type="scientific">Clostridium scindens (strain JCM 10418 / VPI 12708)</name>
    <dbReference type="NCBI Taxonomy" id="29347"/>
    <lineage>
        <taxon>Bacteria</taxon>
        <taxon>Bacillati</taxon>
        <taxon>Bacillota</taxon>
        <taxon>Clostridia</taxon>
        <taxon>Lachnospirales</taxon>
        <taxon>Lachnospiraceae</taxon>
    </lineage>
</organism>
<comment type="caution">
    <text evidence="11">The sequence shown here is derived from an EMBL/GenBank/DDBJ whole genome shotgun (WGS) entry which is preliminary data.</text>
</comment>
<evidence type="ECO:0000256" key="7">
    <source>
        <dbReference type="ARBA" id="ARBA00023136"/>
    </source>
</evidence>
<keyword evidence="5 9" id="KW-0812">Transmembrane</keyword>
<dbReference type="PANTHER" id="PTHR33451">
    <property type="entry name" value="MALATE-2H(+)/NA(+)-LACTATE ANTIPORTER"/>
    <property type="match status" value="1"/>
</dbReference>
<comment type="subcellular location">
    <subcellularLocation>
        <location evidence="1">Cell membrane</location>
        <topology evidence="1">Multi-pass membrane protein</topology>
    </subcellularLocation>
</comment>
<keyword evidence="6 9" id="KW-1133">Transmembrane helix</keyword>
<sequence>MKFKTKHTFAESAIWLGVAVLILIYGVVILQQSPHIPLLFSIAVIVLYGVTHKVSWSEIREGIIYNISESIEAILIICLIGVTVGTWMSSGTVPAIIYYGFQIFSPQYFLISVVILCSIMSLCTGSSWTTIGTIGVAFIGIGTGLKIPVGLTAGAIISGAYFGDKQSPVSDSTNFAASVAKTDLYEHVRSMLFTTGPAYIGSLILFGILGLKYSNENSSAQQISIITEGIKSSFRISPILFLPLIIMIFLIIKKFPAIPTMMAASGMGLLFTVFYQGRSWKEGLSYMYSGYVGNTGVEAVDTLVTRGGLTTMTTTITLMLFSLSLAGAFQATGIINGILTKTQKLTCHIPGLVISTWVLTFLLSFFAADPYLAMIIPANVWGQCYDEQGLRRSVLSRTLEDGGTIICPMVPWGTNGIYCSATLGVAVSSYLPYYFLGLLTPAAMLFCALSGFGIKKIKGGTYDSSRE</sequence>
<keyword evidence="2" id="KW-0813">Transport</keyword>
<protein>
    <submittedName>
        <fullName evidence="11">Na+/H+ antiporter NhaC</fullName>
    </submittedName>
</protein>
<feature type="transmembrane region" description="Helical" evidence="9">
    <location>
        <begin position="433"/>
        <end position="454"/>
    </location>
</feature>
<evidence type="ECO:0000256" key="9">
    <source>
        <dbReference type="SAM" id="Phobius"/>
    </source>
</evidence>
<dbReference type="InterPro" id="IPR004770">
    <property type="entry name" value="Na/H_antiport_NhaC"/>
</dbReference>
<evidence type="ECO:0000256" key="1">
    <source>
        <dbReference type="ARBA" id="ARBA00004651"/>
    </source>
</evidence>
<dbReference type="RefSeq" id="WP_004604934.1">
    <property type="nucleotide sequence ID" value="NZ_AP025569.1"/>
</dbReference>
<proteinExistence type="inferred from homology"/>
<dbReference type="GO" id="GO:0015297">
    <property type="term" value="F:antiporter activity"/>
    <property type="evidence" value="ECO:0007669"/>
    <property type="project" value="UniProtKB-KW"/>
</dbReference>
<dbReference type="GeneID" id="62694669"/>
<feature type="transmembrane region" description="Helical" evidence="9">
    <location>
        <begin position="191"/>
        <end position="211"/>
    </location>
</feature>
<feature type="transmembrane region" description="Helical" evidence="9">
    <location>
        <begin position="36"/>
        <end position="54"/>
    </location>
</feature>